<dbReference type="InterPro" id="IPR050772">
    <property type="entry name" value="Hydratase-Decarb/MhpD_sf"/>
</dbReference>
<dbReference type="AlphaFoldDB" id="A0A1I5ADE9"/>
<dbReference type="PANTHER" id="PTHR30143:SF0">
    <property type="entry name" value="2-KETO-4-PENTENOATE HYDRATASE"/>
    <property type="match status" value="1"/>
</dbReference>
<dbReference type="SUPFAM" id="SSF56529">
    <property type="entry name" value="FAH"/>
    <property type="match status" value="1"/>
</dbReference>
<gene>
    <name evidence="3" type="ORF">SAMN05216219_1366</name>
</gene>
<accession>A0A1I5ADE9</accession>
<sequence>MNDIDIAALGGHLHEAYGTRMPVAPLTDAHPDLQLEDAYRIQLHQVERWKNSGRRVSGYKVGLTSLAMQRQLGVDQPDFGHLFSDMIVDGSAVDAAAFISPKIEPEIAFVLKHDLRGPGLSLVDVIGAVDYAIASLEIIDSRVADWKIKLADTIADNASSGAVVLGNRPVRLDVADLGLAGCILTRNGDVVATGAGAAVLGNPLNGVLWLANKLGSLGQTLEEGSVVMAGSITAAVPIAPGDVFTATFAHLGDVRARFTAASEEDAV</sequence>
<name>A0A1I5ADE9_9MICO</name>
<dbReference type="GO" id="GO:0008684">
    <property type="term" value="F:2-oxopent-4-enoate hydratase activity"/>
    <property type="evidence" value="ECO:0007669"/>
    <property type="project" value="TreeGrafter"/>
</dbReference>
<dbReference type="InterPro" id="IPR011234">
    <property type="entry name" value="Fumarylacetoacetase-like_C"/>
</dbReference>
<feature type="domain" description="Fumarylacetoacetase-like C-terminal" evidence="2">
    <location>
        <begin position="84"/>
        <end position="258"/>
    </location>
</feature>
<dbReference type="InterPro" id="IPR036663">
    <property type="entry name" value="Fumarylacetoacetase_C_sf"/>
</dbReference>
<evidence type="ECO:0000313" key="4">
    <source>
        <dbReference type="Proteomes" id="UP000198867"/>
    </source>
</evidence>
<dbReference type="Gene3D" id="3.90.850.10">
    <property type="entry name" value="Fumarylacetoacetase-like, C-terminal domain"/>
    <property type="match status" value="1"/>
</dbReference>
<keyword evidence="1" id="KW-0456">Lyase</keyword>
<dbReference type="Proteomes" id="UP000198867">
    <property type="component" value="Unassembled WGS sequence"/>
</dbReference>
<dbReference type="GO" id="GO:0005737">
    <property type="term" value="C:cytoplasm"/>
    <property type="evidence" value="ECO:0007669"/>
    <property type="project" value="TreeGrafter"/>
</dbReference>
<dbReference type="STRING" id="995034.SAMN05216219_1366"/>
<evidence type="ECO:0000256" key="1">
    <source>
        <dbReference type="ARBA" id="ARBA00023239"/>
    </source>
</evidence>
<evidence type="ECO:0000259" key="2">
    <source>
        <dbReference type="Pfam" id="PF01557"/>
    </source>
</evidence>
<reference evidence="4" key="1">
    <citation type="submission" date="2016-10" db="EMBL/GenBank/DDBJ databases">
        <authorList>
            <person name="Varghese N."/>
            <person name="Submissions S."/>
        </authorList>
    </citation>
    <scope>NUCLEOTIDE SEQUENCE [LARGE SCALE GENOMIC DNA]</scope>
    <source>
        <strain evidence="4">CGMCC 1.11101</strain>
    </source>
</reference>
<evidence type="ECO:0000313" key="3">
    <source>
        <dbReference type="EMBL" id="SFN60422.1"/>
    </source>
</evidence>
<protein>
    <submittedName>
        <fullName evidence="3">2-keto-4-pentenoate hydratase</fullName>
    </submittedName>
</protein>
<dbReference type="EMBL" id="FOVM01000003">
    <property type="protein sequence ID" value="SFN60422.1"/>
    <property type="molecule type" value="Genomic_DNA"/>
</dbReference>
<proteinExistence type="predicted"/>
<dbReference type="RefSeq" id="WP_245762428.1">
    <property type="nucleotide sequence ID" value="NZ_FOVM01000003.1"/>
</dbReference>
<dbReference type="Pfam" id="PF01557">
    <property type="entry name" value="FAA_hydrolase"/>
    <property type="match status" value="1"/>
</dbReference>
<keyword evidence="4" id="KW-1185">Reference proteome</keyword>
<dbReference type="PANTHER" id="PTHR30143">
    <property type="entry name" value="ACID HYDRATASE"/>
    <property type="match status" value="1"/>
</dbReference>
<organism evidence="3 4">
    <name type="scientific">Mycetocola miduiensis</name>
    <dbReference type="NCBI Taxonomy" id="995034"/>
    <lineage>
        <taxon>Bacteria</taxon>
        <taxon>Bacillati</taxon>
        <taxon>Actinomycetota</taxon>
        <taxon>Actinomycetes</taxon>
        <taxon>Micrococcales</taxon>
        <taxon>Microbacteriaceae</taxon>
        <taxon>Mycetocola</taxon>
    </lineage>
</organism>